<accession>A0ABV6IDP9</accession>
<dbReference type="Proteomes" id="UP001589844">
    <property type="component" value="Unassembled WGS sequence"/>
</dbReference>
<gene>
    <name evidence="3" type="ORF">ACFFJH_08260</name>
</gene>
<reference evidence="3 4" key="1">
    <citation type="submission" date="2024-09" db="EMBL/GenBank/DDBJ databases">
        <authorList>
            <person name="Sun Q."/>
            <person name="Mori K."/>
        </authorList>
    </citation>
    <scope>NUCLEOTIDE SEQUENCE [LARGE SCALE GENOMIC DNA]</scope>
    <source>
        <strain evidence="3 4">CCM 8677</strain>
    </source>
</reference>
<dbReference type="InterPro" id="IPR054527">
    <property type="entry name" value="BCE_2095-like_N"/>
</dbReference>
<dbReference type="NCBIfam" id="NF047558">
    <property type="entry name" value="TPR_END_plus"/>
    <property type="match status" value="1"/>
</dbReference>
<dbReference type="Pfam" id="PF20329">
    <property type="entry name" value="DUF6624"/>
    <property type="match status" value="1"/>
</dbReference>
<feature type="signal peptide" evidence="1">
    <location>
        <begin position="1"/>
        <end position="19"/>
    </location>
</feature>
<feature type="domain" description="BCE-2095-like N-terminal" evidence="2">
    <location>
        <begin position="26"/>
        <end position="113"/>
    </location>
</feature>
<dbReference type="EMBL" id="JBHLXJ010000008">
    <property type="protein sequence ID" value="MFC0349797.1"/>
    <property type="molecule type" value="Genomic_DNA"/>
</dbReference>
<evidence type="ECO:0000259" key="2">
    <source>
        <dbReference type="Pfam" id="PF22316"/>
    </source>
</evidence>
<proteinExistence type="predicted"/>
<comment type="caution">
    <text evidence="3">The sequence shown here is derived from an EMBL/GenBank/DDBJ whole genome shotgun (WGS) entry which is preliminary data.</text>
</comment>
<dbReference type="Pfam" id="PF22316">
    <property type="entry name" value="ABhydrolase-like_N"/>
    <property type="match status" value="1"/>
</dbReference>
<name>A0ABV6IDP9_9BURK</name>
<evidence type="ECO:0000313" key="4">
    <source>
        <dbReference type="Proteomes" id="UP001589844"/>
    </source>
</evidence>
<keyword evidence="1" id="KW-0732">Signal</keyword>
<dbReference type="InterPro" id="IPR046732">
    <property type="entry name" value="DUF6624"/>
</dbReference>
<organism evidence="3 4">
    <name type="scientific">Undibacterium danionis</name>
    <dbReference type="NCBI Taxonomy" id="1812100"/>
    <lineage>
        <taxon>Bacteria</taxon>
        <taxon>Pseudomonadati</taxon>
        <taxon>Pseudomonadota</taxon>
        <taxon>Betaproteobacteria</taxon>
        <taxon>Burkholderiales</taxon>
        <taxon>Oxalobacteraceae</taxon>
        <taxon>Undibacterium</taxon>
    </lineage>
</organism>
<feature type="chain" id="PRO_5045926300" evidence="1">
    <location>
        <begin position="20"/>
        <end position="320"/>
    </location>
</feature>
<keyword evidence="4" id="KW-1185">Reference proteome</keyword>
<dbReference type="RefSeq" id="WP_390211580.1">
    <property type="nucleotide sequence ID" value="NZ_JBHLXJ010000008.1"/>
</dbReference>
<evidence type="ECO:0000256" key="1">
    <source>
        <dbReference type="SAM" id="SignalP"/>
    </source>
</evidence>
<evidence type="ECO:0000313" key="3">
    <source>
        <dbReference type="EMBL" id="MFC0349797.1"/>
    </source>
</evidence>
<protein>
    <submittedName>
        <fullName evidence="3">DUF6624 domain-containing protein</fullName>
    </submittedName>
</protein>
<sequence>MFKILFFIISLALSFPCLAQQEIATMSQAKRLLDQKSYAEAIKVFQAVFAKKDADRGEYYDAACAAALAGQHDLAFAWLNKSIDKNWWNIDHLKTDTDLQSLHDRPKWPIMLDKLQTKLAAREKNYDHALKKELEDIFISDQKLRTNIDAIIKQHGENSEQVKATWDEIERLDAANLKRVAQILDSKGWLGPEQVGERASSALFLVVQHANKAVWEKYLPMMRKAVQEKKASASSLALLEDRYLAFGLGKKQIYGSQLQTIDGITKLMPVEDPGRLDERRAAVGLGPIADYLQNWNLTWDLESYKRSLAEDELKEQKTKK</sequence>